<evidence type="ECO:0000256" key="1">
    <source>
        <dbReference type="SAM" id="MobiDB-lite"/>
    </source>
</evidence>
<comment type="caution">
    <text evidence="2">The sequence shown here is derived from an EMBL/GenBank/DDBJ whole genome shotgun (WGS) entry which is preliminary data.</text>
</comment>
<evidence type="ECO:0000313" key="3">
    <source>
        <dbReference type="Proteomes" id="UP000821866"/>
    </source>
</evidence>
<protein>
    <submittedName>
        <fullName evidence="2">Uncharacterized protein</fullName>
    </submittedName>
</protein>
<dbReference type="AlphaFoldDB" id="A0A9J6ECB4"/>
<sequence length="180" mass="19323">MQATTETEDGEPLSESFTASRDGAGRAGRPELRCRRRSREHNRPARNPASESSLLRNPESTVSSFAMNAYALLTLLILGHLCQIQAATLSGPAMTKDDAKKLLTEELSRSIVDHRAELIEALKRIKGKFDETSEQIHPVVATVVVPVVKVLVNGAASGAVGALVGKLLESDRDKSPAPSL</sequence>
<accession>A0A9J6ECB4</accession>
<dbReference type="Proteomes" id="UP000821866">
    <property type="component" value="Chromosome 3"/>
</dbReference>
<name>A0A9J6ECB4_RHIMP</name>
<feature type="region of interest" description="Disordered" evidence="1">
    <location>
        <begin position="1"/>
        <end position="57"/>
    </location>
</feature>
<dbReference type="VEuPathDB" id="VectorBase:LOC119163477"/>
<proteinExistence type="predicted"/>
<evidence type="ECO:0000313" key="2">
    <source>
        <dbReference type="EMBL" id="KAH8031938.1"/>
    </source>
</evidence>
<feature type="compositionally biased region" description="Acidic residues" evidence="1">
    <location>
        <begin position="1"/>
        <end position="12"/>
    </location>
</feature>
<reference evidence="2" key="1">
    <citation type="journal article" date="2020" name="Cell">
        <title>Large-Scale Comparative Analyses of Tick Genomes Elucidate Their Genetic Diversity and Vector Capacities.</title>
        <authorList>
            <consortium name="Tick Genome and Microbiome Consortium (TIGMIC)"/>
            <person name="Jia N."/>
            <person name="Wang J."/>
            <person name="Shi W."/>
            <person name="Du L."/>
            <person name="Sun Y."/>
            <person name="Zhan W."/>
            <person name="Jiang J.F."/>
            <person name="Wang Q."/>
            <person name="Zhang B."/>
            <person name="Ji P."/>
            <person name="Bell-Sakyi L."/>
            <person name="Cui X.M."/>
            <person name="Yuan T.T."/>
            <person name="Jiang B.G."/>
            <person name="Yang W.F."/>
            <person name="Lam T.T."/>
            <person name="Chang Q.C."/>
            <person name="Ding S.J."/>
            <person name="Wang X.J."/>
            <person name="Zhu J.G."/>
            <person name="Ruan X.D."/>
            <person name="Zhao L."/>
            <person name="Wei J.T."/>
            <person name="Ye R.Z."/>
            <person name="Que T.C."/>
            <person name="Du C.H."/>
            <person name="Zhou Y.H."/>
            <person name="Cheng J.X."/>
            <person name="Dai P.F."/>
            <person name="Guo W.B."/>
            <person name="Han X.H."/>
            <person name="Huang E.J."/>
            <person name="Li L.F."/>
            <person name="Wei W."/>
            <person name="Gao Y.C."/>
            <person name="Liu J.Z."/>
            <person name="Shao H.Z."/>
            <person name="Wang X."/>
            <person name="Wang C.C."/>
            <person name="Yang T.C."/>
            <person name="Huo Q.B."/>
            <person name="Li W."/>
            <person name="Chen H.Y."/>
            <person name="Chen S.E."/>
            <person name="Zhou L.G."/>
            <person name="Ni X.B."/>
            <person name="Tian J.H."/>
            <person name="Sheng Y."/>
            <person name="Liu T."/>
            <person name="Pan Y.S."/>
            <person name="Xia L.Y."/>
            <person name="Li J."/>
            <person name="Zhao F."/>
            <person name="Cao W.C."/>
        </authorList>
    </citation>
    <scope>NUCLEOTIDE SEQUENCE</scope>
    <source>
        <strain evidence="2">Rmic-2018</strain>
    </source>
</reference>
<reference evidence="2" key="2">
    <citation type="submission" date="2021-09" db="EMBL/GenBank/DDBJ databases">
        <authorList>
            <person name="Jia N."/>
            <person name="Wang J."/>
            <person name="Shi W."/>
            <person name="Du L."/>
            <person name="Sun Y."/>
            <person name="Zhan W."/>
            <person name="Jiang J."/>
            <person name="Wang Q."/>
            <person name="Zhang B."/>
            <person name="Ji P."/>
            <person name="Sakyi L.B."/>
            <person name="Cui X."/>
            <person name="Yuan T."/>
            <person name="Jiang B."/>
            <person name="Yang W."/>
            <person name="Lam T.T.-Y."/>
            <person name="Chang Q."/>
            <person name="Ding S."/>
            <person name="Wang X."/>
            <person name="Zhu J."/>
            <person name="Ruan X."/>
            <person name="Zhao L."/>
            <person name="Wei J."/>
            <person name="Que T."/>
            <person name="Du C."/>
            <person name="Cheng J."/>
            <person name="Dai P."/>
            <person name="Han X."/>
            <person name="Huang E."/>
            <person name="Gao Y."/>
            <person name="Liu J."/>
            <person name="Shao H."/>
            <person name="Ye R."/>
            <person name="Li L."/>
            <person name="Wei W."/>
            <person name="Wang X."/>
            <person name="Wang C."/>
            <person name="Huo Q."/>
            <person name="Li W."/>
            <person name="Guo W."/>
            <person name="Chen H."/>
            <person name="Chen S."/>
            <person name="Zhou L."/>
            <person name="Zhou L."/>
            <person name="Ni X."/>
            <person name="Tian J."/>
            <person name="Zhou Y."/>
            <person name="Sheng Y."/>
            <person name="Liu T."/>
            <person name="Pan Y."/>
            <person name="Xia L."/>
            <person name="Li J."/>
            <person name="Zhao F."/>
            <person name="Cao W."/>
        </authorList>
    </citation>
    <scope>NUCLEOTIDE SEQUENCE</scope>
    <source>
        <strain evidence="2">Rmic-2018</strain>
        <tissue evidence="2">Larvae</tissue>
    </source>
</reference>
<organism evidence="2 3">
    <name type="scientific">Rhipicephalus microplus</name>
    <name type="common">Cattle tick</name>
    <name type="synonym">Boophilus microplus</name>
    <dbReference type="NCBI Taxonomy" id="6941"/>
    <lineage>
        <taxon>Eukaryota</taxon>
        <taxon>Metazoa</taxon>
        <taxon>Ecdysozoa</taxon>
        <taxon>Arthropoda</taxon>
        <taxon>Chelicerata</taxon>
        <taxon>Arachnida</taxon>
        <taxon>Acari</taxon>
        <taxon>Parasitiformes</taxon>
        <taxon>Ixodida</taxon>
        <taxon>Ixodoidea</taxon>
        <taxon>Ixodidae</taxon>
        <taxon>Rhipicephalinae</taxon>
        <taxon>Rhipicephalus</taxon>
        <taxon>Boophilus</taxon>
    </lineage>
</organism>
<gene>
    <name evidence="2" type="ORF">HPB51_022136</name>
</gene>
<dbReference type="EMBL" id="JABSTU010000005">
    <property type="protein sequence ID" value="KAH8031938.1"/>
    <property type="molecule type" value="Genomic_DNA"/>
</dbReference>
<keyword evidence="3" id="KW-1185">Reference proteome</keyword>